<reference evidence="1 2" key="1">
    <citation type="submission" date="2019-04" db="EMBL/GenBank/DDBJ databases">
        <title>Microbes associate with the intestines of laboratory mice.</title>
        <authorList>
            <person name="Navarre W."/>
            <person name="Wong E."/>
            <person name="Huang K."/>
            <person name="Tropini C."/>
            <person name="Ng K."/>
            <person name="Yu B."/>
        </authorList>
    </citation>
    <scope>NUCLEOTIDE SEQUENCE [LARGE SCALE GENOMIC DNA]</scope>
    <source>
        <strain evidence="1 2">NM46_B2-13</strain>
    </source>
</reference>
<dbReference type="EMBL" id="SRYO01000005">
    <property type="protein sequence ID" value="TGY36696.1"/>
    <property type="molecule type" value="Genomic_DNA"/>
</dbReference>
<accession>A0A4S2D5R2</accession>
<dbReference type="RefSeq" id="WP_135949371.1">
    <property type="nucleotide sequence ID" value="NZ_SRYO01000005.1"/>
</dbReference>
<evidence type="ECO:0000313" key="1">
    <source>
        <dbReference type="EMBL" id="TGY36696.1"/>
    </source>
</evidence>
<proteinExistence type="predicted"/>
<sequence length="59" mass="6051">MDETNVPRQASAHSSGLKKVVMIRPSHVKVAVNFAPSGPPGLVVSVTSDPAAVLIDSAN</sequence>
<protein>
    <submittedName>
        <fullName evidence="1">Uncharacterized protein</fullName>
    </submittedName>
</protein>
<organism evidence="1 2">
    <name type="scientific">Microbacterium laevaniformans</name>
    <dbReference type="NCBI Taxonomy" id="36807"/>
    <lineage>
        <taxon>Bacteria</taxon>
        <taxon>Bacillati</taxon>
        <taxon>Actinomycetota</taxon>
        <taxon>Actinomycetes</taxon>
        <taxon>Micrococcales</taxon>
        <taxon>Microbacteriaceae</taxon>
        <taxon>Microbacterium</taxon>
    </lineage>
</organism>
<dbReference type="AlphaFoldDB" id="A0A4S2D5R2"/>
<evidence type="ECO:0000313" key="2">
    <source>
        <dbReference type="Proteomes" id="UP000309893"/>
    </source>
</evidence>
<name>A0A4S2D5R2_9MICO</name>
<dbReference type="Proteomes" id="UP000309893">
    <property type="component" value="Unassembled WGS sequence"/>
</dbReference>
<comment type="caution">
    <text evidence="1">The sequence shown here is derived from an EMBL/GenBank/DDBJ whole genome shotgun (WGS) entry which is preliminary data.</text>
</comment>
<gene>
    <name evidence="1" type="ORF">E5344_08740</name>
</gene>